<protein>
    <submittedName>
        <fullName evidence="1">Uncharacterized protein</fullName>
    </submittedName>
</protein>
<feature type="non-terminal residue" evidence="1">
    <location>
        <position position="36"/>
    </location>
</feature>
<keyword evidence="2" id="KW-1185">Reference proteome</keyword>
<comment type="caution">
    <text evidence="1">The sequence shown here is derived from an EMBL/GenBank/DDBJ whole genome shotgun (WGS) entry which is preliminary data.</text>
</comment>
<dbReference type="AlphaFoldDB" id="A0A392TP43"/>
<reference evidence="1 2" key="1">
    <citation type="journal article" date="2018" name="Front. Plant Sci.">
        <title>Red Clover (Trifolium pratense) and Zigzag Clover (T. medium) - A Picture of Genomic Similarities and Differences.</title>
        <authorList>
            <person name="Dluhosova J."/>
            <person name="Istvanek J."/>
            <person name="Nedelnik J."/>
            <person name="Repkova J."/>
        </authorList>
    </citation>
    <scope>NUCLEOTIDE SEQUENCE [LARGE SCALE GENOMIC DNA]</scope>
    <source>
        <strain evidence="2">cv. 10/8</strain>
        <tissue evidence="1">Leaf</tissue>
    </source>
</reference>
<evidence type="ECO:0000313" key="1">
    <source>
        <dbReference type="EMBL" id="MCI62404.1"/>
    </source>
</evidence>
<proteinExistence type="predicted"/>
<accession>A0A392TP43</accession>
<organism evidence="1 2">
    <name type="scientific">Trifolium medium</name>
    <dbReference type="NCBI Taxonomy" id="97028"/>
    <lineage>
        <taxon>Eukaryota</taxon>
        <taxon>Viridiplantae</taxon>
        <taxon>Streptophyta</taxon>
        <taxon>Embryophyta</taxon>
        <taxon>Tracheophyta</taxon>
        <taxon>Spermatophyta</taxon>
        <taxon>Magnoliopsida</taxon>
        <taxon>eudicotyledons</taxon>
        <taxon>Gunneridae</taxon>
        <taxon>Pentapetalae</taxon>
        <taxon>rosids</taxon>
        <taxon>fabids</taxon>
        <taxon>Fabales</taxon>
        <taxon>Fabaceae</taxon>
        <taxon>Papilionoideae</taxon>
        <taxon>50 kb inversion clade</taxon>
        <taxon>NPAAA clade</taxon>
        <taxon>Hologalegina</taxon>
        <taxon>IRL clade</taxon>
        <taxon>Trifolieae</taxon>
        <taxon>Trifolium</taxon>
    </lineage>
</organism>
<sequence length="36" mass="4143">MQMMRIAKDVEEELKEDDEDRGIMMKLGSVEISVDA</sequence>
<evidence type="ECO:0000313" key="2">
    <source>
        <dbReference type="Proteomes" id="UP000265520"/>
    </source>
</evidence>
<dbReference type="Proteomes" id="UP000265520">
    <property type="component" value="Unassembled WGS sequence"/>
</dbReference>
<dbReference type="EMBL" id="LXQA010618300">
    <property type="protein sequence ID" value="MCI62404.1"/>
    <property type="molecule type" value="Genomic_DNA"/>
</dbReference>
<name>A0A392TP43_9FABA</name>